<dbReference type="EMBL" id="VLTN01000044">
    <property type="protein sequence ID" value="KAA0149340.1"/>
    <property type="molecule type" value="Genomic_DNA"/>
</dbReference>
<dbReference type="InterPro" id="IPR045059">
    <property type="entry name" value="Ribosomal_uL29_euk"/>
</dbReference>
<dbReference type="InterPro" id="IPR001854">
    <property type="entry name" value="Ribosomal_uL29"/>
</dbReference>
<name>A0A5A8D0K0_CAFRO</name>
<dbReference type="GO" id="GO:0003735">
    <property type="term" value="F:structural constituent of ribosome"/>
    <property type="evidence" value="ECO:0007669"/>
    <property type="project" value="InterPro"/>
</dbReference>
<evidence type="ECO:0000313" key="4">
    <source>
        <dbReference type="EMBL" id="KAA0149340.1"/>
    </source>
</evidence>
<dbReference type="GO" id="GO:0006412">
    <property type="term" value="P:translation"/>
    <property type="evidence" value="ECO:0007669"/>
    <property type="project" value="InterPro"/>
</dbReference>
<dbReference type="EMBL" id="VLTO01000034">
    <property type="protein sequence ID" value="KAA0173376.1"/>
    <property type="molecule type" value="Genomic_DNA"/>
</dbReference>
<keyword evidence="9" id="KW-1185">Reference proteome</keyword>
<dbReference type="PROSITE" id="PS00579">
    <property type="entry name" value="RIBOSOMAL_L29"/>
    <property type="match status" value="1"/>
</dbReference>
<comment type="similarity">
    <text evidence="1">Belongs to the universal ribosomal protein uL29 family.</text>
</comment>
<dbReference type="Pfam" id="PF00831">
    <property type="entry name" value="Ribosomal_L29"/>
    <property type="match status" value="1"/>
</dbReference>
<evidence type="ECO:0000256" key="2">
    <source>
        <dbReference type="ARBA" id="ARBA00022980"/>
    </source>
</evidence>
<dbReference type="FunFam" id="1.10.287.310:FF:000002">
    <property type="entry name" value="60S ribosomal protein L35"/>
    <property type="match status" value="1"/>
</dbReference>
<keyword evidence="2" id="KW-0689">Ribosomal protein</keyword>
<dbReference type="HAMAP" id="MF_00374">
    <property type="entry name" value="Ribosomal_uL29"/>
    <property type="match status" value="1"/>
</dbReference>
<evidence type="ECO:0000256" key="3">
    <source>
        <dbReference type="ARBA" id="ARBA00023274"/>
    </source>
</evidence>
<sequence length="123" mass="13911">MPKASMKELTTMDKDGLLKQLESYKNELADLRVKQMASGTAAKLAHIKVVRKNIARVLTTYNSKRREEARASYAGKAFVPKTLRPKLTRAKRRALTDAQKAKVVPRIAKRVNNFPMRKFAVLA</sequence>
<dbReference type="OrthoDB" id="528635at2759"/>
<dbReference type="Gene3D" id="1.10.287.310">
    <property type="match status" value="1"/>
</dbReference>
<dbReference type="PANTHER" id="PTHR45722">
    <property type="entry name" value="60S RIBOSOMAL PROTEIN L35"/>
    <property type="match status" value="1"/>
</dbReference>
<dbReference type="Gene3D" id="6.10.250.3450">
    <property type="match status" value="1"/>
</dbReference>
<evidence type="ECO:0000313" key="11">
    <source>
        <dbReference type="Proteomes" id="UP000325113"/>
    </source>
</evidence>
<dbReference type="CDD" id="cd00427">
    <property type="entry name" value="Ribosomal_L29_HIP"/>
    <property type="match status" value="1"/>
</dbReference>
<evidence type="ECO:0000313" key="8">
    <source>
        <dbReference type="Proteomes" id="UP000322899"/>
    </source>
</evidence>
<dbReference type="GO" id="GO:0022625">
    <property type="term" value="C:cytosolic large ribosomal subunit"/>
    <property type="evidence" value="ECO:0007669"/>
    <property type="project" value="InterPro"/>
</dbReference>
<dbReference type="GO" id="GO:0000463">
    <property type="term" value="P:maturation of LSU-rRNA from tricistronic rRNA transcript (SSU-rRNA, 5.8S rRNA, LSU-rRNA)"/>
    <property type="evidence" value="ECO:0007669"/>
    <property type="project" value="InterPro"/>
</dbReference>
<evidence type="ECO:0000256" key="1">
    <source>
        <dbReference type="ARBA" id="ARBA00009254"/>
    </source>
</evidence>
<dbReference type="AlphaFoldDB" id="A0A5A8D0K0"/>
<evidence type="ECO:0008006" key="12">
    <source>
        <dbReference type="Google" id="ProtNLM"/>
    </source>
</evidence>
<keyword evidence="3" id="KW-0687">Ribonucleoprotein</keyword>
<dbReference type="EMBL" id="VLTM01000074">
    <property type="protein sequence ID" value="KAA0157910.1"/>
    <property type="molecule type" value="Genomic_DNA"/>
</dbReference>
<evidence type="ECO:0000313" key="10">
    <source>
        <dbReference type="Proteomes" id="UP000324907"/>
    </source>
</evidence>
<proteinExistence type="inferred from homology"/>
<comment type="caution">
    <text evidence="6">The sequence shown here is derived from an EMBL/GenBank/DDBJ whole genome shotgun (WGS) entry which is preliminary data.</text>
</comment>
<gene>
    <name evidence="7" type="ORF">FNF27_05153</name>
    <name evidence="5" type="ORF">FNF28_07258</name>
    <name evidence="4" type="ORF">FNF29_06045</name>
    <name evidence="6" type="ORF">FNF31_05638</name>
</gene>
<dbReference type="PANTHER" id="PTHR45722:SF2">
    <property type="entry name" value="LARGE RIBOSOMAL SUBUNIT PROTEIN UL29-RELATED"/>
    <property type="match status" value="1"/>
</dbReference>
<accession>A0A5A8D0K0</accession>
<dbReference type="OMA" id="NMANECI"/>
<organism evidence="6 11">
    <name type="scientific">Cafeteria roenbergensis</name>
    <name type="common">Marine flagellate</name>
    <dbReference type="NCBI Taxonomy" id="33653"/>
    <lineage>
        <taxon>Eukaryota</taxon>
        <taxon>Sar</taxon>
        <taxon>Stramenopiles</taxon>
        <taxon>Bigyra</taxon>
        <taxon>Opalozoa</taxon>
        <taxon>Bicosoecida</taxon>
        <taxon>Cafeteriaceae</taxon>
        <taxon>Cafeteria</taxon>
    </lineage>
</organism>
<evidence type="ECO:0000313" key="6">
    <source>
        <dbReference type="EMBL" id="KAA0157910.1"/>
    </source>
</evidence>
<dbReference type="Proteomes" id="UP000325113">
    <property type="component" value="Unassembled WGS sequence"/>
</dbReference>
<reference evidence="8 9" key="1">
    <citation type="submission" date="2019-07" db="EMBL/GenBank/DDBJ databases">
        <title>Genomes of Cafeteria roenbergensis.</title>
        <authorList>
            <person name="Fischer M.G."/>
            <person name="Hackl T."/>
            <person name="Roman M."/>
        </authorList>
    </citation>
    <scope>NUCLEOTIDE SEQUENCE [LARGE SCALE GENOMIC DNA]</scope>
    <source>
        <strain evidence="4 9">BVI</strain>
        <strain evidence="6 11">Cflag</strain>
        <strain evidence="7 8">E4-10P</strain>
        <strain evidence="5 10">RCC970-E3</strain>
    </source>
</reference>
<evidence type="ECO:0000313" key="9">
    <source>
        <dbReference type="Proteomes" id="UP000323011"/>
    </source>
</evidence>
<dbReference type="EMBL" id="VLTL01000232">
    <property type="protein sequence ID" value="KAA0150397.1"/>
    <property type="molecule type" value="Genomic_DNA"/>
</dbReference>
<dbReference type="NCBIfam" id="TIGR00012">
    <property type="entry name" value="L29"/>
    <property type="match status" value="1"/>
</dbReference>
<evidence type="ECO:0000313" key="5">
    <source>
        <dbReference type="EMBL" id="KAA0150397.1"/>
    </source>
</evidence>
<protein>
    <recommendedName>
        <fullName evidence="12">Ribosomal protein L29</fullName>
    </recommendedName>
</protein>
<evidence type="ECO:0000313" key="7">
    <source>
        <dbReference type="EMBL" id="KAA0173376.1"/>
    </source>
</evidence>
<dbReference type="Proteomes" id="UP000322899">
    <property type="component" value="Unassembled WGS sequence"/>
</dbReference>
<dbReference type="InterPro" id="IPR036049">
    <property type="entry name" value="Ribosomal_uL29_sf"/>
</dbReference>
<dbReference type="InterPro" id="IPR018254">
    <property type="entry name" value="Ribosomal_uL29_CS"/>
</dbReference>
<dbReference type="Proteomes" id="UP000324907">
    <property type="component" value="Unassembled WGS sequence"/>
</dbReference>
<dbReference type="SUPFAM" id="SSF46561">
    <property type="entry name" value="Ribosomal protein L29 (L29p)"/>
    <property type="match status" value="1"/>
</dbReference>
<dbReference type="GO" id="GO:0003729">
    <property type="term" value="F:mRNA binding"/>
    <property type="evidence" value="ECO:0007669"/>
    <property type="project" value="TreeGrafter"/>
</dbReference>
<dbReference type="Proteomes" id="UP000323011">
    <property type="component" value="Unassembled WGS sequence"/>
</dbReference>